<dbReference type="SMART" id="SM00317">
    <property type="entry name" value="SET"/>
    <property type="match status" value="1"/>
</dbReference>
<keyword evidence="12" id="KW-0156">Chromatin regulator</keyword>
<comment type="caution">
    <text evidence="25">The sequence shown here is derived from an EMBL/GenBank/DDBJ whole genome shotgun (WGS) entry which is preliminary data.</text>
</comment>
<feature type="compositionally biased region" description="Polar residues" evidence="19">
    <location>
        <begin position="1322"/>
        <end position="1332"/>
    </location>
</feature>
<dbReference type="Pfam" id="PF20826">
    <property type="entry name" value="PHD_5"/>
    <property type="match status" value="1"/>
</dbReference>
<keyword evidence="17" id="KW-0539">Nucleus</keyword>
<feature type="compositionally biased region" description="Polar residues" evidence="19">
    <location>
        <begin position="806"/>
        <end position="819"/>
    </location>
</feature>
<feature type="region of interest" description="Disordered" evidence="19">
    <location>
        <begin position="108"/>
        <end position="276"/>
    </location>
</feature>
<evidence type="ECO:0000259" key="23">
    <source>
        <dbReference type="PROSITE" id="PS51038"/>
    </source>
</evidence>
<dbReference type="InterPro" id="IPR013083">
    <property type="entry name" value="Znf_RING/FYVE/PHD"/>
</dbReference>
<dbReference type="GO" id="GO:0006355">
    <property type="term" value="P:regulation of DNA-templated transcription"/>
    <property type="evidence" value="ECO:0007669"/>
    <property type="project" value="TreeGrafter"/>
</dbReference>
<protein>
    <recommendedName>
        <fullName evidence="27">Histone-lysine N-methyltransferase ASH1L</fullName>
    </recommendedName>
</protein>
<feature type="compositionally biased region" description="Polar residues" evidence="19">
    <location>
        <begin position="956"/>
        <end position="972"/>
    </location>
</feature>
<dbReference type="CDD" id="cd15548">
    <property type="entry name" value="PHD_ASH1L"/>
    <property type="match status" value="1"/>
</dbReference>
<dbReference type="Pfam" id="PF01426">
    <property type="entry name" value="BAH"/>
    <property type="match status" value="1"/>
</dbReference>
<dbReference type="InterPro" id="IPR001965">
    <property type="entry name" value="Znf_PHD"/>
</dbReference>
<evidence type="ECO:0000256" key="3">
    <source>
        <dbReference type="ARBA" id="ARBA00022454"/>
    </source>
</evidence>
<keyword evidence="3" id="KW-0158">Chromosome</keyword>
<keyword evidence="8" id="KW-0479">Metal-binding</keyword>
<evidence type="ECO:0000256" key="12">
    <source>
        <dbReference type="ARBA" id="ARBA00022853"/>
    </source>
</evidence>
<keyword evidence="5" id="KW-0489">Methyltransferase</keyword>
<keyword evidence="7" id="KW-0949">S-adenosyl-L-methionine</keyword>
<feature type="compositionally biased region" description="Acidic residues" evidence="19">
    <location>
        <begin position="1401"/>
        <end position="1412"/>
    </location>
</feature>
<proteinExistence type="predicted"/>
<keyword evidence="9" id="KW-0677">Repeat</keyword>
<dbReference type="GO" id="GO:0005654">
    <property type="term" value="C:nucleoplasm"/>
    <property type="evidence" value="ECO:0007669"/>
    <property type="project" value="TreeGrafter"/>
</dbReference>
<dbReference type="GO" id="GO:0003682">
    <property type="term" value="F:chromatin binding"/>
    <property type="evidence" value="ECO:0007669"/>
    <property type="project" value="InterPro"/>
</dbReference>
<evidence type="ECO:0000256" key="4">
    <source>
        <dbReference type="ARBA" id="ARBA00022553"/>
    </source>
</evidence>
<feature type="compositionally biased region" description="Polar residues" evidence="19">
    <location>
        <begin position="1064"/>
        <end position="1080"/>
    </location>
</feature>
<feature type="compositionally biased region" description="Polar residues" evidence="19">
    <location>
        <begin position="129"/>
        <end position="153"/>
    </location>
</feature>
<dbReference type="InterPro" id="IPR006560">
    <property type="entry name" value="AWS_dom"/>
</dbReference>
<keyword evidence="6" id="KW-0808">Transferase</keyword>
<keyword evidence="13" id="KW-0805">Transcription regulation</keyword>
<dbReference type="InterPro" id="IPR001487">
    <property type="entry name" value="Bromodomain"/>
</dbReference>
<evidence type="ECO:0000256" key="19">
    <source>
        <dbReference type="SAM" id="MobiDB-lite"/>
    </source>
</evidence>
<feature type="compositionally biased region" description="Polar residues" evidence="19">
    <location>
        <begin position="394"/>
        <end position="404"/>
    </location>
</feature>
<dbReference type="PROSITE" id="PS01359">
    <property type="entry name" value="ZF_PHD_1"/>
    <property type="match status" value="1"/>
</dbReference>
<evidence type="ECO:0000256" key="14">
    <source>
        <dbReference type="ARBA" id="ARBA00023117"/>
    </source>
</evidence>
<evidence type="ECO:0008006" key="27">
    <source>
        <dbReference type="Google" id="ProtNLM"/>
    </source>
</evidence>
<dbReference type="CDD" id="cd04717">
    <property type="entry name" value="BAH_polybromo"/>
    <property type="match status" value="1"/>
</dbReference>
<feature type="compositionally biased region" description="Acidic residues" evidence="19">
    <location>
        <begin position="57"/>
        <end position="68"/>
    </location>
</feature>
<dbReference type="Gene3D" id="3.30.40.10">
    <property type="entry name" value="Zinc/RING finger domain, C3HC4 (zinc finger)"/>
    <property type="match status" value="1"/>
</dbReference>
<evidence type="ECO:0000256" key="8">
    <source>
        <dbReference type="ARBA" id="ARBA00022723"/>
    </source>
</evidence>
<feature type="compositionally biased region" description="Low complexity" evidence="19">
    <location>
        <begin position="584"/>
        <end position="599"/>
    </location>
</feature>
<keyword evidence="10" id="KW-0863">Zinc-finger</keyword>
<dbReference type="PROSITE" id="PS51038">
    <property type="entry name" value="BAH"/>
    <property type="match status" value="1"/>
</dbReference>
<dbReference type="Pfam" id="PF00439">
    <property type="entry name" value="Bromodomain"/>
    <property type="match status" value="1"/>
</dbReference>
<evidence type="ECO:0000256" key="17">
    <source>
        <dbReference type="ARBA" id="ARBA00023242"/>
    </source>
</evidence>
<evidence type="ECO:0000259" key="22">
    <source>
        <dbReference type="PROSITE" id="PS50868"/>
    </source>
</evidence>
<feature type="compositionally biased region" description="Polar residues" evidence="19">
    <location>
        <begin position="216"/>
        <end position="225"/>
    </location>
</feature>
<dbReference type="Proteomes" id="UP001378592">
    <property type="component" value="Unassembled WGS sequence"/>
</dbReference>
<dbReference type="PROSITE" id="PS50868">
    <property type="entry name" value="POST_SET"/>
    <property type="match status" value="1"/>
</dbReference>
<evidence type="ECO:0000256" key="11">
    <source>
        <dbReference type="ARBA" id="ARBA00022833"/>
    </source>
</evidence>
<dbReference type="Gene3D" id="2.170.270.10">
    <property type="entry name" value="SET domain"/>
    <property type="match status" value="1"/>
</dbReference>
<dbReference type="SUPFAM" id="SSF47370">
    <property type="entry name" value="Bromodomain"/>
    <property type="match status" value="1"/>
</dbReference>
<feature type="compositionally biased region" description="Polar residues" evidence="19">
    <location>
        <begin position="290"/>
        <end position="303"/>
    </location>
</feature>
<feature type="domain" description="AWS" evidence="24">
    <location>
        <begin position="1596"/>
        <end position="1647"/>
    </location>
</feature>
<feature type="compositionally biased region" description="Basic and acidic residues" evidence="19">
    <location>
        <begin position="459"/>
        <end position="469"/>
    </location>
</feature>
<dbReference type="SMART" id="SM00570">
    <property type="entry name" value="AWS"/>
    <property type="match status" value="1"/>
</dbReference>
<evidence type="ECO:0000256" key="1">
    <source>
        <dbReference type="ARBA" id="ARBA00004123"/>
    </source>
</evidence>
<feature type="region of interest" description="Disordered" evidence="19">
    <location>
        <begin position="1799"/>
        <end position="1851"/>
    </location>
</feature>
<feature type="compositionally biased region" description="Basic and acidic residues" evidence="19">
    <location>
        <begin position="1802"/>
        <end position="1812"/>
    </location>
</feature>
<feature type="region of interest" description="Disordered" evidence="19">
    <location>
        <begin position="695"/>
        <end position="753"/>
    </location>
</feature>
<feature type="compositionally biased region" description="Basic and acidic residues" evidence="19">
    <location>
        <begin position="850"/>
        <end position="863"/>
    </location>
</feature>
<feature type="region of interest" description="Disordered" evidence="19">
    <location>
        <begin position="36"/>
        <end position="77"/>
    </location>
</feature>
<dbReference type="PANTHER" id="PTHR46147:SF3">
    <property type="entry name" value="HISTONE-LYSINE N-METHYLTRANSFERASE ASH1"/>
    <property type="match status" value="1"/>
</dbReference>
<evidence type="ECO:0000259" key="21">
    <source>
        <dbReference type="PROSITE" id="PS50280"/>
    </source>
</evidence>
<evidence type="ECO:0000256" key="18">
    <source>
        <dbReference type="PROSITE-ProRule" id="PRU00035"/>
    </source>
</evidence>
<evidence type="ECO:0000313" key="26">
    <source>
        <dbReference type="Proteomes" id="UP001378592"/>
    </source>
</evidence>
<keyword evidence="15" id="KW-0010">Activator</keyword>
<feature type="compositionally biased region" description="Low complexity" evidence="19">
    <location>
        <begin position="2328"/>
        <end position="2339"/>
    </location>
</feature>
<dbReference type="EMBL" id="JAZDUA010000066">
    <property type="protein sequence ID" value="KAK7869994.1"/>
    <property type="molecule type" value="Genomic_DNA"/>
</dbReference>
<feature type="compositionally biased region" description="Low complexity" evidence="19">
    <location>
        <begin position="923"/>
        <end position="936"/>
    </location>
</feature>
<feature type="compositionally biased region" description="Polar residues" evidence="19">
    <location>
        <begin position="835"/>
        <end position="846"/>
    </location>
</feature>
<keyword evidence="11" id="KW-0862">Zinc</keyword>
<evidence type="ECO:0000256" key="7">
    <source>
        <dbReference type="ARBA" id="ARBA00022691"/>
    </source>
</evidence>
<dbReference type="SMART" id="SM00297">
    <property type="entry name" value="BROMO"/>
    <property type="match status" value="1"/>
</dbReference>
<name>A0AAN9W744_9ORTH</name>
<feature type="compositionally biased region" description="Polar residues" evidence="19">
    <location>
        <begin position="44"/>
        <end position="54"/>
    </location>
</feature>
<dbReference type="InterPro" id="IPR043319">
    <property type="entry name" value="PHD_ASH1L"/>
</dbReference>
<evidence type="ECO:0000256" key="6">
    <source>
        <dbReference type="ARBA" id="ARBA00022679"/>
    </source>
</evidence>
<feature type="region of interest" description="Disordered" evidence="19">
    <location>
        <begin position="1300"/>
        <end position="1439"/>
    </location>
</feature>
<evidence type="ECO:0000256" key="16">
    <source>
        <dbReference type="ARBA" id="ARBA00023163"/>
    </source>
</evidence>
<evidence type="ECO:0000256" key="15">
    <source>
        <dbReference type="ARBA" id="ARBA00023159"/>
    </source>
</evidence>
<feature type="compositionally biased region" description="Polar residues" evidence="19">
    <location>
        <begin position="312"/>
        <end position="324"/>
    </location>
</feature>
<dbReference type="CDD" id="cd19174">
    <property type="entry name" value="SET_ASH1L"/>
    <property type="match status" value="1"/>
</dbReference>
<feature type="region of interest" description="Disordered" evidence="19">
    <location>
        <begin position="1001"/>
        <end position="1156"/>
    </location>
</feature>
<dbReference type="SUPFAM" id="SSF57903">
    <property type="entry name" value="FYVE/PHD zinc finger"/>
    <property type="match status" value="1"/>
</dbReference>
<feature type="compositionally biased region" description="Low complexity" evidence="19">
    <location>
        <begin position="1001"/>
        <end position="1017"/>
    </location>
</feature>
<feature type="compositionally biased region" description="Basic and acidic residues" evidence="19">
    <location>
        <begin position="548"/>
        <end position="565"/>
    </location>
</feature>
<dbReference type="FunFam" id="3.30.40.10:FF:000113">
    <property type="entry name" value="Histone-lysine N-methyltransferase"/>
    <property type="match status" value="1"/>
</dbReference>
<feature type="compositionally biased region" description="Low complexity" evidence="19">
    <location>
        <begin position="1140"/>
        <end position="1156"/>
    </location>
</feature>
<evidence type="ECO:0000259" key="24">
    <source>
        <dbReference type="PROSITE" id="PS51215"/>
    </source>
</evidence>
<dbReference type="PANTHER" id="PTHR46147">
    <property type="entry name" value="HISTONE-LYSINE N-METHYLTRANSFERASE ASH1"/>
    <property type="match status" value="1"/>
</dbReference>
<feature type="compositionally biased region" description="Basic and acidic residues" evidence="19">
    <location>
        <begin position="700"/>
        <end position="720"/>
    </location>
</feature>
<evidence type="ECO:0000256" key="9">
    <source>
        <dbReference type="ARBA" id="ARBA00022737"/>
    </source>
</evidence>
<keyword evidence="4" id="KW-0597">Phosphoprotein</keyword>
<dbReference type="GO" id="GO:0005694">
    <property type="term" value="C:chromosome"/>
    <property type="evidence" value="ECO:0007669"/>
    <property type="project" value="UniProtKB-SubCell"/>
</dbReference>
<feature type="domain" description="Bromo" evidence="20">
    <location>
        <begin position="1963"/>
        <end position="2033"/>
    </location>
</feature>
<keyword evidence="16" id="KW-0804">Transcription</keyword>
<dbReference type="FunFam" id="1.20.920.10:FF:000025">
    <property type="entry name" value="Histone-lysine N-methyltransferase"/>
    <property type="match status" value="1"/>
</dbReference>
<dbReference type="InterPro" id="IPR046341">
    <property type="entry name" value="SET_dom_sf"/>
</dbReference>
<reference evidence="25 26" key="1">
    <citation type="submission" date="2024-03" db="EMBL/GenBank/DDBJ databases">
        <title>The genome assembly and annotation of the cricket Gryllus longicercus Weissman &amp; Gray.</title>
        <authorList>
            <person name="Szrajer S."/>
            <person name="Gray D."/>
            <person name="Ylla G."/>
        </authorList>
    </citation>
    <scope>NUCLEOTIDE SEQUENCE [LARGE SCALE GENOMIC DNA]</scope>
    <source>
        <strain evidence="25">DAG 2021-001</strain>
        <tissue evidence="25">Whole body minus gut</tissue>
    </source>
</reference>
<feature type="compositionally biased region" description="Polar residues" evidence="19">
    <location>
        <begin position="1096"/>
        <end position="1117"/>
    </location>
</feature>
<dbReference type="InterPro" id="IPR019786">
    <property type="entry name" value="Zinc_finger_PHD-type_CS"/>
</dbReference>
<feature type="compositionally biased region" description="Low complexity" evidence="19">
    <location>
        <begin position="1039"/>
        <end position="1063"/>
    </location>
</feature>
<evidence type="ECO:0000256" key="5">
    <source>
        <dbReference type="ARBA" id="ARBA00022603"/>
    </source>
</evidence>
<evidence type="ECO:0000256" key="2">
    <source>
        <dbReference type="ARBA" id="ARBA00004286"/>
    </source>
</evidence>
<feature type="compositionally biased region" description="Basic and acidic residues" evidence="19">
    <location>
        <begin position="1340"/>
        <end position="1360"/>
    </location>
</feature>
<dbReference type="Gene3D" id="2.30.30.490">
    <property type="match status" value="1"/>
</dbReference>
<dbReference type="SMART" id="SM00439">
    <property type="entry name" value="BAH"/>
    <property type="match status" value="1"/>
</dbReference>
<feature type="region of interest" description="Disordered" evidence="19">
    <location>
        <begin position="290"/>
        <end position="490"/>
    </location>
</feature>
<dbReference type="InterPro" id="IPR001025">
    <property type="entry name" value="BAH_dom"/>
</dbReference>
<dbReference type="SUPFAM" id="SSF82199">
    <property type="entry name" value="SET domain"/>
    <property type="match status" value="1"/>
</dbReference>
<keyword evidence="14 18" id="KW-0103">Bromodomain</keyword>
<dbReference type="GO" id="GO:0008270">
    <property type="term" value="F:zinc ion binding"/>
    <property type="evidence" value="ECO:0007669"/>
    <property type="project" value="UniProtKB-KW"/>
</dbReference>
<dbReference type="SMART" id="SM00508">
    <property type="entry name" value="PostSET"/>
    <property type="match status" value="1"/>
</dbReference>
<dbReference type="GO" id="GO:0032259">
    <property type="term" value="P:methylation"/>
    <property type="evidence" value="ECO:0007669"/>
    <property type="project" value="UniProtKB-KW"/>
</dbReference>
<evidence type="ECO:0000313" key="25">
    <source>
        <dbReference type="EMBL" id="KAK7869994.1"/>
    </source>
</evidence>
<accession>A0AAN9W744</accession>
<evidence type="ECO:0000256" key="13">
    <source>
        <dbReference type="ARBA" id="ARBA00023015"/>
    </source>
</evidence>
<feature type="compositionally biased region" description="Polar residues" evidence="19">
    <location>
        <begin position="262"/>
        <end position="274"/>
    </location>
</feature>
<feature type="compositionally biased region" description="Basic and acidic residues" evidence="19">
    <location>
        <begin position="164"/>
        <end position="180"/>
    </location>
</feature>
<feature type="domain" description="SET" evidence="21">
    <location>
        <begin position="1650"/>
        <end position="1766"/>
    </location>
</feature>
<gene>
    <name evidence="25" type="ORF">R5R35_013758</name>
</gene>
<dbReference type="InterPro" id="IPR043320">
    <property type="entry name" value="Bromo_ASH1L"/>
</dbReference>
<dbReference type="GO" id="GO:0042800">
    <property type="term" value="F:histone H3K4 methyltransferase activity"/>
    <property type="evidence" value="ECO:0007669"/>
    <property type="project" value="TreeGrafter"/>
</dbReference>
<dbReference type="InterPro" id="IPR043151">
    <property type="entry name" value="BAH_sf"/>
</dbReference>
<feature type="domain" description="Post-SET" evidence="22">
    <location>
        <begin position="1774"/>
        <end position="1790"/>
    </location>
</feature>
<feature type="domain" description="BAH" evidence="23">
    <location>
        <begin position="2155"/>
        <end position="2295"/>
    </location>
</feature>
<dbReference type="Pfam" id="PF00856">
    <property type="entry name" value="SET"/>
    <property type="match status" value="1"/>
</dbReference>
<evidence type="ECO:0000256" key="10">
    <source>
        <dbReference type="ARBA" id="ARBA00022771"/>
    </source>
</evidence>
<dbReference type="PROSITE" id="PS50014">
    <property type="entry name" value="BROMODOMAIN_2"/>
    <property type="match status" value="1"/>
</dbReference>
<evidence type="ECO:0000259" key="20">
    <source>
        <dbReference type="PROSITE" id="PS50014"/>
    </source>
</evidence>
<dbReference type="FunFam" id="2.170.270.10:FF:000011">
    <property type="entry name" value="Histone-lysine N-methyltransferase"/>
    <property type="match status" value="1"/>
</dbReference>
<organism evidence="25 26">
    <name type="scientific">Gryllus longicercus</name>
    <dbReference type="NCBI Taxonomy" id="2509291"/>
    <lineage>
        <taxon>Eukaryota</taxon>
        <taxon>Metazoa</taxon>
        <taxon>Ecdysozoa</taxon>
        <taxon>Arthropoda</taxon>
        <taxon>Hexapoda</taxon>
        <taxon>Insecta</taxon>
        <taxon>Pterygota</taxon>
        <taxon>Neoptera</taxon>
        <taxon>Polyneoptera</taxon>
        <taxon>Orthoptera</taxon>
        <taxon>Ensifera</taxon>
        <taxon>Gryllidea</taxon>
        <taxon>Grylloidea</taxon>
        <taxon>Gryllidae</taxon>
        <taxon>Gryllinae</taxon>
        <taxon>Gryllus</taxon>
    </lineage>
</organism>
<feature type="region of interest" description="Disordered" evidence="19">
    <location>
        <begin position="2318"/>
        <end position="2366"/>
    </location>
</feature>
<dbReference type="InterPro" id="IPR011011">
    <property type="entry name" value="Znf_FYVE_PHD"/>
</dbReference>
<comment type="subcellular location">
    <subcellularLocation>
        <location evidence="2">Chromosome</location>
    </subcellularLocation>
    <subcellularLocation>
        <location evidence="1">Nucleus</location>
    </subcellularLocation>
</comment>
<sequence length="2423" mass="268933">MDVWEIVNHLLKSYQQMSNASSRGLCNMRVSTSPTPYGNLGRGSAQTSCAQNHSNSDDSDAEDDEERVEDISQLAQELGDMEQENMAISEHLQEINQEDLAAILPDVVTTDNNGDEGGPPFDGFEDMSSESGKVTAENNTSCNQHGGTESSSDMELPEQVVSEAIKRIHIDSEDVEEARGDSSSGDSSEEEGVGEIVPGPGYSSNLLQQFVEKTEMLSSQSSCSQDPGKVSSVSRVKREEPRRKKRGRPPKVSGKTTDEVPENSNHPEGSSSSVKCMPELEAYMRLDCSVSNVSPDSGIQSVAGSPVHQACSPASHTAVHSPSLSAHKAVSPVSSPHSLREATPPPPQLFPGEEKQEPAKRGPGRPPRGSKCQADRRGPGRPKGSGKKAKCEQVSATTTKNDPGSDNGGTVAAISGTDSCDEIPPTPSPVPIAPVKRGPGRPKKAPPVLEPNLPLPVPEQKKRDTESKISARKKSNVVKGSEEPPVSETRLYGSGVLSDVPLTKTPYKSSVILSDICERVSKRLDQSINLLPTTDIKRLPTKCSKSKSNKEHFYKKSELSPEVKANKGRKRREKDENGCSGPTPAQRQRPQAAAASAAAGASVAAARKPVLQHLPRMLALPSGISHHKHKKRKKRIKLPRQEKVVIDPTFLSELEKLTQEFSRCCTITKGGAGVPSSKSGEVALPSIFRVKRIVKKRKGSEKSRASDRESGTEGDGGKEKSRQRRPKKSAVEVPKGHDRSEAASNEQRLPLKKRHYHISTAASLLTSNSVCDAPRTELSSDTIKKANSVDRVSCVDKEKFGDKLCGTNTSGPGNKNQSKPSEKALITSKEKPSDKSSCLNNVSKGTVTDVKSRNTSDPPRDSIDEAIEACITRYTTISPLEKGPSSTRSVIVTPKKRHRLENVNAFSHRTSCIAACKGKDNSSEGGNTSNSSSNNNIKSVVPLNSSPPPGKRAGSRSASLNSPSTNSTNMCLTLSPVPMPDIKTISVALDTSPKSLDIESSLSASPVVKPASPSTPKICSSPNKVTTPNKLNSPCTKTATASKLSSPISSKTPTSKTSPLPNKVNQSHNKLSPNSKSPVSKNLVPGCKGTVPLEKSSGNNKQGVSGRTSGNKVTSPNKAKVSSKKVTVPHSRIISHRRSPSVLSKTSTTSKNSLSKPLALSSKLNTLADSVGDVSSALHNLRGKRSNGSVERGDFSLKRSVNKKKKLIRDVRVHVTKLTPMDLLKKAVGAVKERARRKKSINRTGFPIKKKKKKRSPILDHLENHSNSASLSNPDLEKIASASPNESSSNIESFPKVISTRASDPSDNIEPMPETEGKSNCKSDQTPENSSKSRGRKAQNLKEESSSPSDIKIKEKRDRSGSSTYEQNRREDDDTDTESDALESRPLGTYKKYRGHLTEDRTDEEMSIDTTEESSTLPMLENKVKGKRKRDSSHDEFSQAQLLTKRLKKCRDDDTDKDDVSDCVLPYESIHCSDAPSGDESTRSCRRKKQPRWRKKFLAAGLFSDYYKEDEPRKPQNDSGKSRLIYRPEEHQHGLLPPPYHCGKYLRQRRVEFKLPYDLWWLHTHSQLPGRDRVPSWNYKKIRTNVYYDVKPTLTYEAQACNCVCPAEVDKRGCGEECINRMVFLECSPQLCPCKELCSNQRIQKHEWAPGLDKFMTKDKGWGVKTKYAIKSGEFILEYVGEVVSEKEFKDRMASRYINDTHHYCLNLDGGLVIDGHRMGGEGRFVNHSCDPNCEMQKWSVNGLFRMALFALRDIQPHEELSYDYNFSLFNPAEGQPCKCGAANCRGVIGGKSQRINGSLPIEKEEKSERRLVGRPRKNVRKTSTTSSSSSNKLKYKKRLGEGSSSQKHSYITPVKPMSHQQRCFAQMHHCFLLRNLEKVKRLRDRLKQASRREQPVSCSYPRPQVKQSDVFLTQLNALSTPRNIRTRRLAQAEDNPELTRTARLAYVFRDLYNVVMAAKDENGEMLGAPFLTLPSKRKLPQYFQRISEPIDLGTLEQNIVTGFYKTVESFDQDMVRLFSNNVRFFGRTSELGITATRLRKVYNEAKLDFLGQLEEILGESPPSSFIPEHDPGGEEEDVIRCICGLYKDEGMMIQCERCLVWQHCDCVRADEGIEHYLCEQCSPREVDLEIIMSPQPHYATPGLTYFITLLRGELQLRQGDTVYVLRDMIEENAPKTSPPTKHTYKTIKDYKYTDFDIFRIERLWKDEKGERFAFGHHYLRPHETYHEPSRKFFPNEVMRVPLYEVVPLDLIMGHCWVLDLNTFCKGRPVGASEEHIYICEYRVDRSAHLFTKIAKPRHTVCTKAYAFETFDRRLKPQRTYTPHGPVAPRARGRNAGSRSAEEDPSKVAPGPQPAPCNDEEEEVPLARVRDDTLARKRASQKQRLNVILLRLLARLPSKQPLDLSFLLEPGRRHRKKSSVLNP</sequence>
<dbReference type="InterPro" id="IPR003616">
    <property type="entry name" value="Post-SET_dom"/>
</dbReference>
<feature type="region of interest" description="Disordered" evidence="19">
    <location>
        <begin position="803"/>
        <end position="863"/>
    </location>
</feature>
<dbReference type="Gene3D" id="1.20.920.10">
    <property type="entry name" value="Bromodomain-like"/>
    <property type="match status" value="1"/>
</dbReference>
<dbReference type="InterPro" id="IPR036427">
    <property type="entry name" value="Bromodomain-like_sf"/>
</dbReference>
<dbReference type="CDD" id="cd05525">
    <property type="entry name" value="Bromo_ASH1"/>
    <property type="match status" value="1"/>
</dbReference>
<feature type="region of interest" description="Disordered" evidence="19">
    <location>
        <begin position="540"/>
        <end position="599"/>
    </location>
</feature>
<feature type="region of interest" description="Disordered" evidence="19">
    <location>
        <begin position="1234"/>
        <end position="1274"/>
    </location>
</feature>
<feature type="region of interest" description="Disordered" evidence="19">
    <location>
        <begin position="918"/>
        <end position="975"/>
    </location>
</feature>
<dbReference type="PROSITE" id="PS50280">
    <property type="entry name" value="SET"/>
    <property type="match status" value="1"/>
</dbReference>
<keyword evidence="26" id="KW-1185">Reference proteome</keyword>
<dbReference type="Pfam" id="PF17907">
    <property type="entry name" value="AWS"/>
    <property type="match status" value="1"/>
</dbReference>
<dbReference type="SMART" id="SM00249">
    <property type="entry name" value="PHD"/>
    <property type="match status" value="1"/>
</dbReference>
<dbReference type="PROSITE" id="PS51215">
    <property type="entry name" value="AWS"/>
    <property type="match status" value="1"/>
</dbReference>
<feature type="compositionally biased region" description="Polar residues" evidence="19">
    <location>
        <begin position="1018"/>
        <end position="1038"/>
    </location>
</feature>
<dbReference type="InterPro" id="IPR001214">
    <property type="entry name" value="SET_dom"/>
</dbReference>